<dbReference type="GO" id="GO:0016705">
    <property type="term" value="F:oxidoreductase activity, acting on paired donors, with incorporation or reduction of molecular oxygen"/>
    <property type="evidence" value="ECO:0007669"/>
    <property type="project" value="InterPro"/>
</dbReference>
<gene>
    <name evidence="5" type="ORF">BU16DRAFT_537518</name>
</gene>
<sequence>MTEPIPQSPSRFIIGNAADIDPTFVTSSFWKFAEIYGSKGSQGPFGGNSCLDKDGLFTAYPGEHNWGVAHRILMPVFGPMGIRKMLPEMMDIASQMILKWDRLGRDHDILTADDFTISTPRLWLNCCDLTSEYRPALDTIGLCAFRYRFNEFYSEDMHPFAHQMVDGLVESGKRANRLSNGNKLRIWSAANTEENITAMHKVCDDIIADRKAHTQPNANDLWNAMLNGKDPETGEGMTDENIRYNMVTFLKVAGHETTSGTLAFLFYNLLSHPGKLLAAQKEIDEVLGDNALEAQHLPKLKYVKAAIFETLRYLGPIGLLVKHAIEPTKLRGKYQVDPSMQIFCNLKTFHHDRRVWGDGADKFRPERFLDGGYERLPPNSFKAFGDGPGDKIRCYVKPTQVAFHLPPDPKTLVIMIAAGTGIAPMRGFIQERAAIAAAKQQELGPAILYFGCRHYEKDLIYSDELKTWEDAWVMSVRPAFSKAGPWGHQEYVPERIWNEREELANLFRDGAKILLCGSADKLAKSTGDVCKKIWLEKNPGKTQEDAGEWLDQQREERYVSDVFE</sequence>
<evidence type="ECO:0000256" key="3">
    <source>
        <dbReference type="ARBA" id="ARBA00022827"/>
    </source>
</evidence>
<dbReference type="GO" id="GO:0010181">
    <property type="term" value="F:FMN binding"/>
    <property type="evidence" value="ECO:0007669"/>
    <property type="project" value="TreeGrafter"/>
</dbReference>
<dbReference type="InterPro" id="IPR036396">
    <property type="entry name" value="Cyt_P450_sf"/>
</dbReference>
<dbReference type="GO" id="GO:0005829">
    <property type="term" value="C:cytosol"/>
    <property type="evidence" value="ECO:0007669"/>
    <property type="project" value="TreeGrafter"/>
</dbReference>
<feature type="domain" description="Oxidoreductase FAD/NAD(P)-binding" evidence="4">
    <location>
        <begin position="415"/>
        <end position="524"/>
    </location>
</feature>
<proteinExistence type="predicted"/>
<reference evidence="5" key="1">
    <citation type="journal article" date="2020" name="Stud. Mycol.">
        <title>101 Dothideomycetes genomes: a test case for predicting lifestyles and emergence of pathogens.</title>
        <authorList>
            <person name="Haridas S."/>
            <person name="Albert R."/>
            <person name="Binder M."/>
            <person name="Bloem J."/>
            <person name="Labutti K."/>
            <person name="Salamov A."/>
            <person name="Andreopoulos B."/>
            <person name="Baker S."/>
            <person name="Barry K."/>
            <person name="Bills G."/>
            <person name="Bluhm B."/>
            <person name="Cannon C."/>
            <person name="Castanera R."/>
            <person name="Culley D."/>
            <person name="Daum C."/>
            <person name="Ezra D."/>
            <person name="Gonzalez J."/>
            <person name="Henrissat B."/>
            <person name="Kuo A."/>
            <person name="Liang C."/>
            <person name="Lipzen A."/>
            <person name="Lutzoni F."/>
            <person name="Magnuson J."/>
            <person name="Mondo S."/>
            <person name="Nolan M."/>
            <person name="Ohm R."/>
            <person name="Pangilinan J."/>
            <person name="Park H.-J."/>
            <person name="Ramirez L."/>
            <person name="Alfaro M."/>
            <person name="Sun H."/>
            <person name="Tritt A."/>
            <person name="Yoshinaga Y."/>
            <person name="Zwiers L.-H."/>
            <person name="Turgeon B."/>
            <person name="Goodwin S."/>
            <person name="Spatafora J."/>
            <person name="Crous P."/>
            <person name="Grigoriev I."/>
        </authorList>
    </citation>
    <scope>NUCLEOTIDE SEQUENCE</scope>
    <source>
        <strain evidence="5">CBS 269.34</strain>
    </source>
</reference>
<dbReference type="GO" id="GO:0005506">
    <property type="term" value="F:iron ion binding"/>
    <property type="evidence" value="ECO:0007669"/>
    <property type="project" value="InterPro"/>
</dbReference>
<dbReference type="InterPro" id="IPR039261">
    <property type="entry name" value="FNR_nucleotide-bd"/>
</dbReference>
<dbReference type="GO" id="GO:0050660">
    <property type="term" value="F:flavin adenine dinucleotide binding"/>
    <property type="evidence" value="ECO:0007669"/>
    <property type="project" value="TreeGrafter"/>
</dbReference>
<keyword evidence="6" id="KW-1185">Reference proteome</keyword>
<accession>A0A6A6QZQ1</accession>
<evidence type="ECO:0000256" key="1">
    <source>
        <dbReference type="ARBA" id="ARBA00001974"/>
    </source>
</evidence>
<dbReference type="AlphaFoldDB" id="A0A6A6QZQ1"/>
<dbReference type="SUPFAM" id="SSF52343">
    <property type="entry name" value="Ferredoxin reductase-like, C-terminal NADP-linked domain"/>
    <property type="match status" value="1"/>
</dbReference>
<comment type="cofactor">
    <cofactor evidence="1">
        <name>FAD</name>
        <dbReference type="ChEBI" id="CHEBI:57692"/>
    </cofactor>
</comment>
<organism evidence="5 6">
    <name type="scientific">Lophium mytilinum</name>
    <dbReference type="NCBI Taxonomy" id="390894"/>
    <lineage>
        <taxon>Eukaryota</taxon>
        <taxon>Fungi</taxon>
        <taxon>Dikarya</taxon>
        <taxon>Ascomycota</taxon>
        <taxon>Pezizomycotina</taxon>
        <taxon>Dothideomycetes</taxon>
        <taxon>Pleosporomycetidae</taxon>
        <taxon>Mytilinidiales</taxon>
        <taxon>Mytilinidiaceae</taxon>
        <taxon>Lophium</taxon>
    </lineage>
</organism>
<dbReference type="Proteomes" id="UP000799750">
    <property type="component" value="Unassembled WGS sequence"/>
</dbReference>
<dbReference type="EMBL" id="MU004186">
    <property type="protein sequence ID" value="KAF2497931.1"/>
    <property type="molecule type" value="Genomic_DNA"/>
</dbReference>
<dbReference type="Pfam" id="PF00175">
    <property type="entry name" value="NAD_binding_1"/>
    <property type="match status" value="1"/>
</dbReference>
<dbReference type="SUPFAM" id="SSF48264">
    <property type="entry name" value="Cytochrome P450"/>
    <property type="match status" value="1"/>
</dbReference>
<evidence type="ECO:0000259" key="4">
    <source>
        <dbReference type="Pfam" id="PF00175"/>
    </source>
</evidence>
<dbReference type="GO" id="GO:0003958">
    <property type="term" value="F:NADPH-hemoprotein reductase activity"/>
    <property type="evidence" value="ECO:0007669"/>
    <property type="project" value="TreeGrafter"/>
</dbReference>
<dbReference type="Gene3D" id="1.10.630.10">
    <property type="entry name" value="Cytochrome P450"/>
    <property type="match status" value="1"/>
</dbReference>
<dbReference type="GO" id="GO:0020037">
    <property type="term" value="F:heme binding"/>
    <property type="evidence" value="ECO:0007669"/>
    <property type="project" value="InterPro"/>
</dbReference>
<keyword evidence="3" id="KW-0274">FAD</keyword>
<evidence type="ECO:0000256" key="2">
    <source>
        <dbReference type="ARBA" id="ARBA00022630"/>
    </source>
</evidence>
<dbReference type="Pfam" id="PF00067">
    <property type="entry name" value="p450"/>
    <property type="match status" value="1"/>
</dbReference>
<evidence type="ECO:0000313" key="5">
    <source>
        <dbReference type="EMBL" id="KAF2497931.1"/>
    </source>
</evidence>
<dbReference type="OrthoDB" id="1470350at2759"/>
<dbReference type="GO" id="GO:0004497">
    <property type="term" value="F:monooxygenase activity"/>
    <property type="evidence" value="ECO:0007669"/>
    <property type="project" value="InterPro"/>
</dbReference>
<dbReference type="InterPro" id="IPR001709">
    <property type="entry name" value="Flavoprot_Pyr_Nucl_cyt_Rdtase"/>
</dbReference>
<dbReference type="InterPro" id="IPR001433">
    <property type="entry name" value="OxRdtase_FAD/NAD-bd"/>
</dbReference>
<protein>
    <submittedName>
        <fullName evidence="5">Cytochrome P450</fullName>
    </submittedName>
</protein>
<evidence type="ECO:0000313" key="6">
    <source>
        <dbReference type="Proteomes" id="UP000799750"/>
    </source>
</evidence>
<dbReference type="InterPro" id="IPR001128">
    <property type="entry name" value="Cyt_P450"/>
</dbReference>
<dbReference type="PANTHER" id="PTHR19384:SF127">
    <property type="entry name" value="BIFUNCTIONAL CYTOCHROME P450_NADPH--P450 REDUCTASE"/>
    <property type="match status" value="1"/>
</dbReference>
<dbReference type="Gene3D" id="3.40.50.80">
    <property type="entry name" value="Nucleotide-binding domain of ferredoxin-NADP reductase (FNR) module"/>
    <property type="match status" value="1"/>
</dbReference>
<name>A0A6A6QZQ1_9PEZI</name>
<keyword evidence="2" id="KW-0285">Flavoprotein</keyword>
<dbReference type="PRINTS" id="PR00371">
    <property type="entry name" value="FPNCR"/>
</dbReference>
<dbReference type="PANTHER" id="PTHR19384">
    <property type="entry name" value="NITRIC OXIDE SYNTHASE-RELATED"/>
    <property type="match status" value="1"/>
</dbReference>